<evidence type="ECO:0000313" key="3">
    <source>
        <dbReference type="Proteomes" id="UP000077037"/>
    </source>
</evidence>
<dbReference type="Proteomes" id="UP000077037">
    <property type="component" value="Unassembled WGS sequence"/>
</dbReference>
<dbReference type="Pfam" id="PF04964">
    <property type="entry name" value="Flp_Fap"/>
    <property type="match status" value="1"/>
</dbReference>
<reference evidence="2 3" key="1">
    <citation type="submission" date="2016-03" db="EMBL/GenBank/DDBJ databases">
        <authorList>
            <consortium name="Pathogen Informatics"/>
        </authorList>
    </citation>
    <scope>NUCLEOTIDE SEQUENCE [LARGE SCALE GENOMIC DNA]</scope>
    <source>
        <strain evidence="2 3">NCTC13364</strain>
    </source>
</reference>
<keyword evidence="1" id="KW-0812">Transmembrane</keyword>
<dbReference type="EMBL" id="FKBS01000029">
    <property type="protein sequence ID" value="SAI58542.1"/>
    <property type="molecule type" value="Genomic_DNA"/>
</dbReference>
<organism evidence="2 3">
    <name type="scientific">Bordetella ansorpii</name>
    <dbReference type="NCBI Taxonomy" id="288768"/>
    <lineage>
        <taxon>Bacteria</taxon>
        <taxon>Pseudomonadati</taxon>
        <taxon>Pseudomonadota</taxon>
        <taxon>Betaproteobacteria</taxon>
        <taxon>Burkholderiales</taxon>
        <taxon>Alcaligenaceae</taxon>
        <taxon>Bordetella</taxon>
    </lineage>
</organism>
<keyword evidence="1" id="KW-1133">Transmembrane helix</keyword>
<evidence type="ECO:0000313" key="2">
    <source>
        <dbReference type="EMBL" id="SAI58542.1"/>
    </source>
</evidence>
<keyword evidence="1" id="KW-0472">Membrane</keyword>
<dbReference type="AlphaFoldDB" id="A0A157RKP7"/>
<evidence type="ECO:0000256" key="1">
    <source>
        <dbReference type="SAM" id="Phobius"/>
    </source>
</evidence>
<dbReference type="InterPro" id="IPR007047">
    <property type="entry name" value="Flp_Fap"/>
</dbReference>
<feature type="transmembrane region" description="Helical" evidence="1">
    <location>
        <begin position="25"/>
        <end position="46"/>
    </location>
</feature>
<accession>A0A157RKP7</accession>
<name>A0A157RKP7_9BORD</name>
<gene>
    <name evidence="2" type="ORF">SAMEA1982600_05112</name>
</gene>
<sequence length="64" mass="6979">MCFLEVLHMYAQLKSFWQDEEGATAIEYGLIAGLIAVVIVLAVTNLGETLNGIFESINTSLSTE</sequence>
<protein>
    <submittedName>
        <fullName evidence="2">Pilin subunit</fullName>
    </submittedName>
</protein>
<proteinExistence type="predicted"/>